<dbReference type="Proteomes" id="UP000244066">
    <property type="component" value="Unassembled WGS sequence"/>
</dbReference>
<keyword evidence="1" id="KW-0472">Membrane</keyword>
<reference evidence="2 3" key="1">
    <citation type="submission" date="2017-04" db="EMBL/GenBank/DDBJ databases">
        <title>Draft Aigarchaeota genome from a New Zealand hot spring.</title>
        <authorList>
            <person name="Reysenbach A.-L."/>
            <person name="Donaho J.A."/>
            <person name="Gerhart J."/>
            <person name="Kelley J.F."/>
            <person name="Kouba K."/>
            <person name="Podar M."/>
            <person name="Stott M."/>
        </authorList>
    </citation>
    <scope>NUCLEOTIDE SEQUENCE [LARGE SCALE GENOMIC DNA]</scope>
    <source>
        <strain evidence="2">NZ13_MG1</strain>
    </source>
</reference>
<sequence length="76" mass="8232">MRIVISSTKEGRTLRSIVKSITLTMLTLLIGLSAVFGYISEKLLHMQPPTGTAVALLTTAIGTVAIVVLFWKEKAM</sequence>
<feature type="transmembrane region" description="Helical" evidence="1">
    <location>
        <begin position="51"/>
        <end position="71"/>
    </location>
</feature>
<accession>A0A2R7Y9E1</accession>
<keyword evidence="1" id="KW-0812">Transmembrane</keyword>
<dbReference type="EMBL" id="NDWU01000003">
    <property type="protein sequence ID" value="PUA34145.1"/>
    <property type="molecule type" value="Genomic_DNA"/>
</dbReference>
<proteinExistence type="predicted"/>
<name>A0A2R7Y9E1_9ARCH</name>
<feature type="transmembrane region" description="Helical" evidence="1">
    <location>
        <begin position="21"/>
        <end position="39"/>
    </location>
</feature>
<evidence type="ECO:0000313" key="2">
    <source>
        <dbReference type="EMBL" id="PUA34145.1"/>
    </source>
</evidence>
<gene>
    <name evidence="2" type="ORF">B9J98_01845</name>
</gene>
<protein>
    <submittedName>
        <fullName evidence="2">Uncharacterized protein</fullName>
    </submittedName>
</protein>
<dbReference type="AlphaFoldDB" id="A0A2R7Y9E1"/>
<evidence type="ECO:0000256" key="1">
    <source>
        <dbReference type="SAM" id="Phobius"/>
    </source>
</evidence>
<evidence type="ECO:0000313" key="3">
    <source>
        <dbReference type="Proteomes" id="UP000244066"/>
    </source>
</evidence>
<keyword evidence="1" id="KW-1133">Transmembrane helix</keyword>
<organism evidence="2 3">
    <name type="scientific">Candidatus Terraquivivens tikiterensis</name>
    <dbReference type="NCBI Taxonomy" id="1980982"/>
    <lineage>
        <taxon>Archaea</taxon>
        <taxon>Nitrososphaerota</taxon>
        <taxon>Candidatus Wolframiiraptoraceae</taxon>
        <taxon>Candidatus Terraquivivens</taxon>
    </lineage>
</organism>
<comment type="caution">
    <text evidence="2">The sequence shown here is derived from an EMBL/GenBank/DDBJ whole genome shotgun (WGS) entry which is preliminary data.</text>
</comment>